<protein>
    <submittedName>
        <fullName evidence="2">Uncharacterized protein</fullName>
    </submittedName>
</protein>
<feature type="region of interest" description="Disordered" evidence="1">
    <location>
        <begin position="40"/>
        <end position="73"/>
    </location>
</feature>
<gene>
    <name evidence="2" type="ORF">EJC51_18410</name>
</gene>
<sequence>MTIRHTITGEITTTGYNAAARRILLQDGFEETPGCACRATEPGTKRTHGPARQPASCSSPATPCTCTEPPVGR</sequence>
<feature type="compositionally biased region" description="Polar residues" evidence="1">
    <location>
        <begin position="55"/>
        <end position="65"/>
    </location>
</feature>
<evidence type="ECO:0000256" key="1">
    <source>
        <dbReference type="SAM" id="MobiDB-lite"/>
    </source>
</evidence>
<reference evidence="2 3" key="1">
    <citation type="submission" date="2018-12" db="EMBL/GenBank/DDBJ databases">
        <authorList>
            <person name="Li K."/>
        </authorList>
    </citation>
    <scope>NUCLEOTIDE SEQUENCE [LARGE SCALE GENOMIC DNA]</scope>
    <source>
        <strain evidence="3">CR22</strain>
    </source>
</reference>
<dbReference type="AlphaFoldDB" id="A0A3Q9BVY2"/>
<dbReference type="EMBL" id="CP034463">
    <property type="protein sequence ID" value="AZP17890.1"/>
    <property type="molecule type" value="Genomic_DNA"/>
</dbReference>
<name>A0A3Q9BVY2_9ACTN</name>
<dbReference type="Proteomes" id="UP000280197">
    <property type="component" value="Chromosome"/>
</dbReference>
<evidence type="ECO:0000313" key="2">
    <source>
        <dbReference type="EMBL" id="AZP17890.1"/>
    </source>
</evidence>
<dbReference type="RefSeq" id="WP_126272080.1">
    <property type="nucleotide sequence ID" value="NZ_CP034463.1"/>
</dbReference>
<evidence type="ECO:0000313" key="3">
    <source>
        <dbReference type="Proteomes" id="UP000280197"/>
    </source>
</evidence>
<proteinExistence type="predicted"/>
<keyword evidence="3" id="KW-1185">Reference proteome</keyword>
<accession>A0A3Q9BVY2</accession>
<dbReference type="KEGG" id="saqu:EJC51_18410"/>
<organism evidence="2 3">
    <name type="scientific">Streptomyces aquilus</name>
    <dbReference type="NCBI Taxonomy" id="2548456"/>
    <lineage>
        <taxon>Bacteria</taxon>
        <taxon>Bacillati</taxon>
        <taxon>Actinomycetota</taxon>
        <taxon>Actinomycetes</taxon>
        <taxon>Kitasatosporales</taxon>
        <taxon>Streptomycetaceae</taxon>
        <taxon>Streptomyces</taxon>
    </lineage>
</organism>